<proteinExistence type="predicted"/>
<protein>
    <submittedName>
        <fullName evidence="1">Zinc-ribbon domain protein</fullName>
    </submittedName>
</protein>
<sequence>MAIFSVEAISEITSINPKSCRIKRATFTCYFCNTAISVCDERIATAMEDNGKTPICPICGKKTICSLYEFQSHENPNIIEDVRWR</sequence>
<dbReference type="EMBL" id="BK016266">
    <property type="protein sequence ID" value="DAG06154.1"/>
    <property type="molecule type" value="Genomic_DNA"/>
</dbReference>
<name>A0A8S5VHA3_9CAUD</name>
<accession>A0A8S5VHA3</accession>
<reference evidence="1" key="1">
    <citation type="journal article" date="2021" name="Proc. Natl. Acad. Sci. U.S.A.">
        <title>A Catalog of Tens of Thousands of Viruses from Human Metagenomes Reveals Hidden Associations with Chronic Diseases.</title>
        <authorList>
            <person name="Tisza M.J."/>
            <person name="Buck C.B."/>
        </authorList>
    </citation>
    <scope>NUCLEOTIDE SEQUENCE</scope>
    <source>
        <strain evidence="1">CtNxi14</strain>
    </source>
</reference>
<evidence type="ECO:0000313" key="1">
    <source>
        <dbReference type="EMBL" id="DAG06154.1"/>
    </source>
</evidence>
<organism evidence="1">
    <name type="scientific">Siphoviridae sp. ctNxi14</name>
    <dbReference type="NCBI Taxonomy" id="2825475"/>
    <lineage>
        <taxon>Viruses</taxon>
        <taxon>Duplodnaviria</taxon>
        <taxon>Heunggongvirae</taxon>
        <taxon>Uroviricota</taxon>
        <taxon>Caudoviricetes</taxon>
    </lineage>
</organism>